<comment type="caution">
    <text evidence="1">The sequence shown here is derived from an EMBL/GenBank/DDBJ whole genome shotgun (WGS) entry which is preliminary data.</text>
</comment>
<organism evidence="1 2">
    <name type="scientific">Symbiodinium necroappetens</name>
    <dbReference type="NCBI Taxonomy" id="1628268"/>
    <lineage>
        <taxon>Eukaryota</taxon>
        <taxon>Sar</taxon>
        <taxon>Alveolata</taxon>
        <taxon>Dinophyceae</taxon>
        <taxon>Suessiales</taxon>
        <taxon>Symbiodiniaceae</taxon>
        <taxon>Symbiodinium</taxon>
    </lineage>
</organism>
<feature type="non-terminal residue" evidence="1">
    <location>
        <position position="480"/>
    </location>
</feature>
<dbReference type="AlphaFoldDB" id="A0A813BKS5"/>
<evidence type="ECO:0000313" key="2">
    <source>
        <dbReference type="Proteomes" id="UP000601435"/>
    </source>
</evidence>
<protein>
    <submittedName>
        <fullName evidence="1">Uncharacterized protein</fullName>
    </submittedName>
</protein>
<dbReference type="OrthoDB" id="443730at2759"/>
<name>A0A813BKS5_9DINO</name>
<sequence>MFLELIEGCGRHIRAHDGQCFFYTSHGHWAAYNGVIPQGTLARCKSYLMYLEGLYSKFGPNTPRNEDGILAAAQAILSEHNGSCAMLLSECARAAICRVPPANAKSKQAGQEKEEDEEHGKGGYTSWTTAMANTIGKLYVKLQTSLLNDTVIKYYVAWCSKDVQRQGGFCTLDGCFVFEQDGGLITVARNPEANVYIFIPHRMLDPIPEEVKHRVKVFWNTTYWGNGPAFEVCMASWTLALRGENVDRAFWGIGSGGVGWKRFELNTYPFSGVTEETLDSMLRRTVACRYKACFVDPQRIAGKEAEAAASGVFPRDPTLKDFLRDKPACLVTLRFLWNYARGHTADQCRTVLENYVVHGGDEGLTRIAVRTSCGLSVDNEGVSDRVQQVLAALTVEGARQPEQVDEMARARQAKKEEQQKISDEIKTWLRDEGKDWFTAAQAKVAKASVSFGRGEAANVVQELARDGYLLSQTRDLPKAG</sequence>
<gene>
    <name evidence="1" type="ORF">SNEC2469_LOCUS30858</name>
</gene>
<reference evidence="1" key="1">
    <citation type="submission" date="2021-02" db="EMBL/GenBank/DDBJ databases">
        <authorList>
            <person name="Dougan E. K."/>
            <person name="Rhodes N."/>
            <person name="Thang M."/>
            <person name="Chan C."/>
        </authorList>
    </citation>
    <scope>NUCLEOTIDE SEQUENCE</scope>
</reference>
<evidence type="ECO:0000313" key="1">
    <source>
        <dbReference type="EMBL" id="CAE7908725.1"/>
    </source>
</evidence>
<keyword evidence="2" id="KW-1185">Reference proteome</keyword>
<proteinExistence type="predicted"/>
<accession>A0A813BKS5</accession>
<dbReference type="Proteomes" id="UP000601435">
    <property type="component" value="Unassembled WGS sequence"/>
</dbReference>
<dbReference type="EMBL" id="CAJNJA010073098">
    <property type="protein sequence ID" value="CAE7908725.1"/>
    <property type="molecule type" value="Genomic_DNA"/>
</dbReference>